<dbReference type="Gene3D" id="1.10.8.60">
    <property type="match status" value="1"/>
</dbReference>
<dbReference type="GO" id="GO:0043565">
    <property type="term" value="F:sequence-specific DNA binding"/>
    <property type="evidence" value="ECO:0007669"/>
    <property type="project" value="InterPro"/>
</dbReference>
<dbReference type="Pfam" id="PF25601">
    <property type="entry name" value="AAA_lid_14"/>
    <property type="match status" value="1"/>
</dbReference>
<dbReference type="Gene3D" id="1.10.10.60">
    <property type="entry name" value="Homeodomain-like"/>
    <property type="match status" value="1"/>
</dbReference>
<dbReference type="EMBL" id="CAADRM010000121">
    <property type="protein sequence ID" value="VFU16807.1"/>
    <property type="molecule type" value="Genomic_DNA"/>
</dbReference>
<evidence type="ECO:0000256" key="2">
    <source>
        <dbReference type="ARBA" id="ARBA00022840"/>
    </source>
</evidence>
<dbReference type="PROSITE" id="PS50045">
    <property type="entry name" value="SIGMA54_INTERACT_4"/>
    <property type="match status" value="1"/>
</dbReference>
<dbReference type="SMART" id="SM00448">
    <property type="entry name" value="REC"/>
    <property type="match status" value="1"/>
</dbReference>
<dbReference type="InterPro" id="IPR027417">
    <property type="entry name" value="P-loop_NTPase"/>
</dbReference>
<keyword evidence="1" id="KW-0547">Nucleotide-binding</keyword>
<dbReference type="GO" id="GO:0006355">
    <property type="term" value="P:regulation of DNA-templated transcription"/>
    <property type="evidence" value="ECO:0007669"/>
    <property type="project" value="InterPro"/>
</dbReference>
<dbReference type="InterPro" id="IPR025943">
    <property type="entry name" value="Sigma_54_int_dom_ATP-bd_2"/>
</dbReference>
<evidence type="ECO:0000256" key="5">
    <source>
        <dbReference type="ARBA" id="ARBA00023163"/>
    </source>
</evidence>
<dbReference type="AlphaFoldDB" id="A0A485M9E8"/>
<gene>
    <name evidence="8" type="primary">atoC</name>
    <name evidence="8" type="ORF">SCFA_560022</name>
</gene>
<keyword evidence="2" id="KW-0067">ATP-binding</keyword>
<organism evidence="8">
    <name type="scientific">anaerobic digester metagenome</name>
    <dbReference type="NCBI Taxonomy" id="1263854"/>
    <lineage>
        <taxon>unclassified sequences</taxon>
        <taxon>metagenomes</taxon>
        <taxon>ecological metagenomes</taxon>
    </lineage>
</organism>
<dbReference type="InterPro" id="IPR003593">
    <property type="entry name" value="AAA+_ATPase"/>
</dbReference>
<dbReference type="SMART" id="SM00382">
    <property type="entry name" value="AAA"/>
    <property type="match status" value="1"/>
</dbReference>
<dbReference type="CDD" id="cd00009">
    <property type="entry name" value="AAA"/>
    <property type="match status" value="1"/>
</dbReference>
<keyword evidence="3" id="KW-0805">Transcription regulation</keyword>
<dbReference type="GO" id="GO:0000160">
    <property type="term" value="P:phosphorelay signal transduction system"/>
    <property type="evidence" value="ECO:0007669"/>
    <property type="project" value="InterPro"/>
</dbReference>
<dbReference type="InterPro" id="IPR002078">
    <property type="entry name" value="Sigma_54_int"/>
</dbReference>
<dbReference type="SUPFAM" id="SSF52172">
    <property type="entry name" value="CheY-like"/>
    <property type="match status" value="1"/>
</dbReference>
<dbReference type="SUPFAM" id="SSF46689">
    <property type="entry name" value="Homeodomain-like"/>
    <property type="match status" value="1"/>
</dbReference>
<accession>A0A485M9E8</accession>
<dbReference type="PROSITE" id="PS00676">
    <property type="entry name" value="SIGMA54_INTERACT_2"/>
    <property type="match status" value="1"/>
</dbReference>
<dbReference type="Gene3D" id="3.40.50.2300">
    <property type="match status" value="1"/>
</dbReference>
<sequence>MIMNEKIRILVVDDDESIRRYIGKLLTQAGYDVLTVSNGKDALKELRTGPEISLAILDILMPEMDGLETLSEIRKLSSDLPILMLSALGQTNIIVKAMKAGATDYLVKPFEEEELELAITKSLEKKKLLTEISSLKKQLRVDELRGEFIYNSPKMQRVKDLVDQIAETDVSVLIEGESGTGKELVARALHYRSGLKDKPFVKVNCAALPHELLESELFGYERGAFTGAYKAKAGKFELANNGTIFLDEIGEMDLSIQSKLLQVLQEGTFSRLGGKQDVKVNVRVIAATNRDLRKAVEEGTFREDIYYRLNVVNITIPPLSERQEDITYLFEYFLDAYNEKYGKGLQVDKETLYPLLVSYPWPGNVRELKNQVKRLVILGDVGDLMHYLKDGKAHAAHERQASISRPEVLEIESDGDEIIPLKLAAKEASIKAERDMILKALRGTNWNKKKAAHLLQISYKALLYKIKECGIEK</sequence>
<dbReference type="PRINTS" id="PR01590">
    <property type="entry name" value="HTHFIS"/>
</dbReference>
<evidence type="ECO:0000256" key="4">
    <source>
        <dbReference type="ARBA" id="ARBA00023125"/>
    </source>
</evidence>
<dbReference type="PROSITE" id="PS00675">
    <property type="entry name" value="SIGMA54_INTERACT_1"/>
    <property type="match status" value="1"/>
</dbReference>
<dbReference type="FunFam" id="3.40.50.300:FF:000006">
    <property type="entry name" value="DNA-binding transcriptional regulator NtrC"/>
    <property type="match status" value="1"/>
</dbReference>
<keyword evidence="5" id="KW-0804">Transcription</keyword>
<reference evidence="8" key="1">
    <citation type="submission" date="2019-03" db="EMBL/GenBank/DDBJ databases">
        <authorList>
            <person name="Hao L."/>
        </authorList>
    </citation>
    <scope>NUCLEOTIDE SEQUENCE</scope>
</reference>
<evidence type="ECO:0000313" key="8">
    <source>
        <dbReference type="EMBL" id="VFU16807.1"/>
    </source>
</evidence>
<dbReference type="InterPro" id="IPR025944">
    <property type="entry name" value="Sigma_54_int_dom_CS"/>
</dbReference>
<dbReference type="InterPro" id="IPR002197">
    <property type="entry name" value="HTH_Fis"/>
</dbReference>
<dbReference type="InterPro" id="IPR058031">
    <property type="entry name" value="AAA_lid_NorR"/>
</dbReference>
<proteinExistence type="predicted"/>
<dbReference type="Pfam" id="PF00072">
    <property type="entry name" value="Response_reg"/>
    <property type="match status" value="1"/>
</dbReference>
<evidence type="ECO:0000259" key="6">
    <source>
        <dbReference type="PROSITE" id="PS50045"/>
    </source>
</evidence>
<dbReference type="InterPro" id="IPR009057">
    <property type="entry name" value="Homeodomain-like_sf"/>
</dbReference>
<dbReference type="PANTHER" id="PTHR32071:SF57">
    <property type="entry name" value="C4-DICARBOXYLATE TRANSPORT TRANSCRIPTIONAL REGULATORY PROTEIN DCTD"/>
    <property type="match status" value="1"/>
</dbReference>
<dbReference type="Gene3D" id="3.40.50.300">
    <property type="entry name" value="P-loop containing nucleotide triphosphate hydrolases"/>
    <property type="match status" value="1"/>
</dbReference>
<dbReference type="CDD" id="cd17574">
    <property type="entry name" value="REC_OmpR"/>
    <property type="match status" value="1"/>
</dbReference>
<evidence type="ECO:0000259" key="7">
    <source>
        <dbReference type="PROSITE" id="PS50110"/>
    </source>
</evidence>
<dbReference type="InterPro" id="IPR025662">
    <property type="entry name" value="Sigma_54_int_dom_ATP-bd_1"/>
</dbReference>
<dbReference type="PROSITE" id="PS50110">
    <property type="entry name" value="RESPONSE_REGULATORY"/>
    <property type="match status" value="1"/>
</dbReference>
<dbReference type="InterPro" id="IPR001789">
    <property type="entry name" value="Sig_transdc_resp-reg_receiver"/>
</dbReference>
<dbReference type="Pfam" id="PF00158">
    <property type="entry name" value="Sigma54_activat"/>
    <property type="match status" value="1"/>
</dbReference>
<evidence type="ECO:0000256" key="1">
    <source>
        <dbReference type="ARBA" id="ARBA00022741"/>
    </source>
</evidence>
<dbReference type="InterPro" id="IPR011006">
    <property type="entry name" value="CheY-like_superfamily"/>
</dbReference>
<dbReference type="PANTHER" id="PTHR32071">
    <property type="entry name" value="TRANSCRIPTIONAL REGULATORY PROTEIN"/>
    <property type="match status" value="1"/>
</dbReference>
<keyword evidence="4" id="KW-0238">DNA-binding</keyword>
<feature type="domain" description="Response regulatory" evidence="7">
    <location>
        <begin position="8"/>
        <end position="123"/>
    </location>
</feature>
<dbReference type="SUPFAM" id="SSF52540">
    <property type="entry name" value="P-loop containing nucleoside triphosphate hydrolases"/>
    <property type="match status" value="1"/>
</dbReference>
<dbReference type="PROSITE" id="PS00688">
    <property type="entry name" value="SIGMA54_INTERACT_3"/>
    <property type="match status" value="1"/>
</dbReference>
<dbReference type="Pfam" id="PF02954">
    <property type="entry name" value="HTH_8"/>
    <property type="match status" value="1"/>
</dbReference>
<name>A0A485M9E8_9ZZZZ</name>
<feature type="domain" description="Sigma-54 factor interaction" evidence="6">
    <location>
        <begin position="148"/>
        <end position="377"/>
    </location>
</feature>
<evidence type="ECO:0000256" key="3">
    <source>
        <dbReference type="ARBA" id="ARBA00023015"/>
    </source>
</evidence>
<protein>
    <submittedName>
        <fullName evidence="8">Regulatory protein AtoC</fullName>
    </submittedName>
</protein>
<dbReference type="GO" id="GO:0005524">
    <property type="term" value="F:ATP binding"/>
    <property type="evidence" value="ECO:0007669"/>
    <property type="project" value="UniProtKB-KW"/>
</dbReference>